<dbReference type="AlphaFoldDB" id="A0A0D0HVG3"/>
<evidence type="ECO:0000313" key="6">
    <source>
        <dbReference type="EMBL" id="KIP51551.1"/>
    </source>
</evidence>
<sequence length="245" mass="27447">MASATDSASTDRHSAQSVYEQIRSRVLRHEIPPSTRINIDALARELQVSSTPIREALRQLQGDKLVVQEPGRGYRTTPILEAAELRELYEFRLLVEPWAAKIAAQDRLQNPGHILDKEVAAITKLIDAKSDIRYELMDHDIRFHDAILSSASNEVLRSAYAQTHCHLHAFRLHPGERTGEHTIDEHRQILTAIRNHEPEVAEKAMRDHLAAAYLRFEAGRGEQSANAGLPGLHPERSVTGASLSL</sequence>
<evidence type="ECO:0000256" key="4">
    <source>
        <dbReference type="SAM" id="MobiDB-lite"/>
    </source>
</evidence>
<dbReference type="Proteomes" id="UP000032120">
    <property type="component" value="Unassembled WGS sequence"/>
</dbReference>
<feature type="region of interest" description="Disordered" evidence="4">
    <location>
        <begin position="225"/>
        <end position="245"/>
    </location>
</feature>
<dbReference type="PROSITE" id="PS50949">
    <property type="entry name" value="HTH_GNTR"/>
    <property type="match status" value="1"/>
</dbReference>
<protein>
    <recommendedName>
        <fullName evidence="5">HTH gntR-type domain-containing protein</fullName>
    </recommendedName>
</protein>
<dbReference type="EMBL" id="JXSQ01000031">
    <property type="protein sequence ID" value="KIP51551.1"/>
    <property type="molecule type" value="Genomic_DNA"/>
</dbReference>
<feature type="domain" description="HTH gntR-type" evidence="5">
    <location>
        <begin position="12"/>
        <end position="79"/>
    </location>
</feature>
<evidence type="ECO:0000256" key="1">
    <source>
        <dbReference type="ARBA" id="ARBA00023015"/>
    </source>
</evidence>
<dbReference type="InterPro" id="IPR036388">
    <property type="entry name" value="WH-like_DNA-bd_sf"/>
</dbReference>
<evidence type="ECO:0000256" key="3">
    <source>
        <dbReference type="ARBA" id="ARBA00023163"/>
    </source>
</evidence>
<comment type="caution">
    <text evidence="6">The sequence shown here is derived from an EMBL/GenBank/DDBJ whole genome shotgun (WGS) entry which is preliminary data.</text>
</comment>
<dbReference type="InterPro" id="IPR000524">
    <property type="entry name" value="Tscrpt_reg_HTH_GntR"/>
</dbReference>
<dbReference type="OrthoDB" id="8680240at2"/>
<dbReference type="InterPro" id="IPR008920">
    <property type="entry name" value="TF_FadR/GntR_C"/>
</dbReference>
<keyword evidence="7" id="KW-1185">Reference proteome</keyword>
<dbReference type="SUPFAM" id="SSF46785">
    <property type="entry name" value="Winged helix' DNA-binding domain"/>
    <property type="match status" value="1"/>
</dbReference>
<dbReference type="PANTHER" id="PTHR43537:SF24">
    <property type="entry name" value="GLUCONATE OPERON TRANSCRIPTIONAL REPRESSOR"/>
    <property type="match status" value="1"/>
</dbReference>
<dbReference type="PANTHER" id="PTHR43537">
    <property type="entry name" value="TRANSCRIPTIONAL REGULATOR, GNTR FAMILY"/>
    <property type="match status" value="1"/>
</dbReference>
<keyword evidence="2" id="KW-0238">DNA-binding</keyword>
<gene>
    <name evidence="6" type="ORF">SD72_14775</name>
</gene>
<dbReference type="InterPro" id="IPR036390">
    <property type="entry name" value="WH_DNA-bd_sf"/>
</dbReference>
<dbReference type="SMART" id="SM00345">
    <property type="entry name" value="HTH_GNTR"/>
    <property type="match status" value="1"/>
</dbReference>
<dbReference type="RefSeq" id="WP_042545237.1">
    <property type="nucleotide sequence ID" value="NZ_JXSQ01000031.1"/>
</dbReference>
<accession>A0A0D0HVG3</accession>
<dbReference type="CDD" id="cd07377">
    <property type="entry name" value="WHTH_GntR"/>
    <property type="match status" value="1"/>
</dbReference>
<dbReference type="Gene3D" id="1.10.10.10">
    <property type="entry name" value="Winged helix-like DNA-binding domain superfamily/Winged helix DNA-binding domain"/>
    <property type="match status" value="1"/>
</dbReference>
<dbReference type="GO" id="GO:0003700">
    <property type="term" value="F:DNA-binding transcription factor activity"/>
    <property type="evidence" value="ECO:0007669"/>
    <property type="project" value="InterPro"/>
</dbReference>
<dbReference type="Pfam" id="PF00392">
    <property type="entry name" value="GntR"/>
    <property type="match status" value="1"/>
</dbReference>
<dbReference type="InterPro" id="IPR011711">
    <property type="entry name" value="GntR_C"/>
</dbReference>
<keyword evidence="1" id="KW-0805">Transcription regulation</keyword>
<name>A0A0D0HVG3_9MICO</name>
<dbReference type="Gene3D" id="1.20.120.530">
    <property type="entry name" value="GntR ligand-binding domain-like"/>
    <property type="match status" value="1"/>
</dbReference>
<dbReference type="Pfam" id="PF07729">
    <property type="entry name" value="FCD"/>
    <property type="match status" value="1"/>
</dbReference>
<evidence type="ECO:0000259" key="5">
    <source>
        <dbReference type="PROSITE" id="PS50949"/>
    </source>
</evidence>
<reference evidence="6 7" key="1">
    <citation type="submission" date="2015-01" db="EMBL/GenBank/DDBJ databases">
        <title>Draft genome sequence of Leucobacter komagatae strain VKM ST2845.</title>
        <authorList>
            <person name="Karlyshev A.V."/>
            <person name="Kudryashova E.B."/>
        </authorList>
    </citation>
    <scope>NUCLEOTIDE SEQUENCE [LARGE SCALE GENOMIC DNA]</scope>
    <source>
        <strain evidence="6 7">VKM ST2845</strain>
    </source>
</reference>
<dbReference type="GO" id="GO:0003677">
    <property type="term" value="F:DNA binding"/>
    <property type="evidence" value="ECO:0007669"/>
    <property type="project" value="UniProtKB-KW"/>
</dbReference>
<evidence type="ECO:0000256" key="2">
    <source>
        <dbReference type="ARBA" id="ARBA00023125"/>
    </source>
</evidence>
<evidence type="ECO:0000313" key="7">
    <source>
        <dbReference type="Proteomes" id="UP000032120"/>
    </source>
</evidence>
<organism evidence="6 7">
    <name type="scientific">Leucobacter komagatae</name>
    <dbReference type="NCBI Taxonomy" id="55969"/>
    <lineage>
        <taxon>Bacteria</taxon>
        <taxon>Bacillati</taxon>
        <taxon>Actinomycetota</taxon>
        <taxon>Actinomycetes</taxon>
        <taxon>Micrococcales</taxon>
        <taxon>Microbacteriaceae</taxon>
        <taxon>Leucobacter</taxon>
    </lineage>
</organism>
<keyword evidence="3" id="KW-0804">Transcription</keyword>
<dbReference type="SUPFAM" id="SSF48008">
    <property type="entry name" value="GntR ligand-binding domain-like"/>
    <property type="match status" value="1"/>
</dbReference>
<dbReference type="SMART" id="SM00895">
    <property type="entry name" value="FCD"/>
    <property type="match status" value="1"/>
</dbReference>
<proteinExistence type="predicted"/>